<keyword evidence="7 9" id="KW-0067">ATP-binding</keyword>
<evidence type="ECO:0000313" key="12">
    <source>
        <dbReference type="EMBL" id="KXA27748.1"/>
    </source>
</evidence>
<dbReference type="InterPro" id="IPR020568">
    <property type="entry name" value="Ribosomal_Su5_D2-typ_SF"/>
</dbReference>
<evidence type="ECO:0000256" key="2">
    <source>
        <dbReference type="ARBA" id="ARBA00012052"/>
    </source>
</evidence>
<evidence type="ECO:0000256" key="6">
    <source>
        <dbReference type="ARBA" id="ARBA00022777"/>
    </source>
</evidence>
<dbReference type="InterPro" id="IPR006204">
    <property type="entry name" value="GHMP_kinase_N_dom"/>
</dbReference>
<organism evidence="12">
    <name type="scientific">Peptoniphilus harei</name>
    <dbReference type="NCBI Taxonomy" id="54005"/>
    <lineage>
        <taxon>Bacteria</taxon>
        <taxon>Bacillati</taxon>
        <taxon>Bacillota</taxon>
        <taxon>Tissierellia</taxon>
        <taxon>Tissierellales</taxon>
        <taxon>Peptoniphilaceae</taxon>
        <taxon>Peptoniphilus</taxon>
    </lineage>
</organism>
<comment type="caution">
    <text evidence="12">The sequence shown here is derived from an EMBL/GenBank/DDBJ whole genome shotgun (WGS) entry which is preliminary data.</text>
</comment>
<evidence type="ECO:0000256" key="5">
    <source>
        <dbReference type="ARBA" id="ARBA00022741"/>
    </source>
</evidence>
<accession>A0A133PGS7</accession>
<dbReference type="Proteomes" id="UP000070174">
    <property type="component" value="Unassembled WGS sequence"/>
</dbReference>
<reference evidence="12 13" key="1">
    <citation type="submission" date="2016-01" db="EMBL/GenBank/DDBJ databases">
        <authorList>
            <person name="Oliw E.H."/>
        </authorList>
    </citation>
    <scope>NUCLEOTIDE SEQUENCE [LARGE SCALE GENOMIC DNA]</scope>
    <source>
        <strain evidence="12 13">CMW7756A</strain>
    </source>
</reference>
<dbReference type="SUPFAM" id="SSF54211">
    <property type="entry name" value="Ribosomal protein S5 domain 2-like"/>
    <property type="match status" value="1"/>
</dbReference>
<keyword evidence="5 9" id="KW-0547">Nucleotide-binding</keyword>
<proteinExistence type="inferred from homology"/>
<feature type="active site" evidence="9">
    <location>
        <position position="9"/>
    </location>
</feature>
<dbReference type="Pfam" id="PF00288">
    <property type="entry name" value="GHMP_kinases_N"/>
    <property type="match status" value="1"/>
</dbReference>
<evidence type="ECO:0000313" key="13">
    <source>
        <dbReference type="Proteomes" id="UP000070174"/>
    </source>
</evidence>
<evidence type="ECO:0000259" key="11">
    <source>
        <dbReference type="Pfam" id="PF08544"/>
    </source>
</evidence>
<dbReference type="NCBIfam" id="TIGR00154">
    <property type="entry name" value="ispE"/>
    <property type="match status" value="1"/>
</dbReference>
<evidence type="ECO:0000256" key="1">
    <source>
        <dbReference type="ARBA" id="ARBA00009684"/>
    </source>
</evidence>
<keyword evidence="9" id="KW-0414">Isoprene biosynthesis</keyword>
<dbReference type="PATRIC" id="fig|54005.3.peg.1782"/>
<dbReference type="InterPro" id="IPR013750">
    <property type="entry name" value="GHMP_kinase_C_dom"/>
</dbReference>
<evidence type="ECO:0000256" key="3">
    <source>
        <dbReference type="ARBA" id="ARBA00017473"/>
    </source>
</evidence>
<dbReference type="InterPro" id="IPR004424">
    <property type="entry name" value="IspE"/>
</dbReference>
<comment type="pathway">
    <text evidence="9">Isoprenoid biosynthesis; isopentenyl diphosphate biosynthesis via DXP pathway; isopentenyl diphosphate from 1-deoxy-D-xylulose 5-phosphate: step 3/6.</text>
</comment>
<dbReference type="Gene3D" id="3.30.70.890">
    <property type="entry name" value="GHMP kinase, C-terminal domain"/>
    <property type="match status" value="1"/>
</dbReference>
<comment type="caution">
    <text evidence="9">Lacks conserved residue(s) required for the propagation of feature annotation.</text>
</comment>
<comment type="similarity">
    <text evidence="1 9">Belongs to the GHMP kinase family. IspE subfamily.</text>
</comment>
<evidence type="ECO:0000256" key="9">
    <source>
        <dbReference type="HAMAP-Rule" id="MF_00061"/>
    </source>
</evidence>
<dbReference type="GO" id="GO:0016114">
    <property type="term" value="P:terpenoid biosynthetic process"/>
    <property type="evidence" value="ECO:0007669"/>
    <property type="project" value="UniProtKB-UniRule"/>
</dbReference>
<dbReference type="EMBL" id="LRQE01000050">
    <property type="protein sequence ID" value="KXA27748.1"/>
    <property type="molecule type" value="Genomic_DNA"/>
</dbReference>
<gene>
    <name evidence="9" type="primary">ispE</name>
    <name evidence="12" type="ORF">HMPREF3229_01819</name>
</gene>
<feature type="domain" description="GHMP kinase C-terminal" evidence="11">
    <location>
        <begin position="192"/>
        <end position="267"/>
    </location>
</feature>
<feature type="active site" evidence="9">
    <location>
        <position position="131"/>
    </location>
</feature>
<dbReference type="SUPFAM" id="SSF55060">
    <property type="entry name" value="GHMP Kinase, C-terminal domain"/>
    <property type="match status" value="1"/>
</dbReference>
<dbReference type="PANTHER" id="PTHR43527:SF2">
    <property type="entry name" value="4-DIPHOSPHOCYTIDYL-2-C-METHYL-D-ERYTHRITOL KINASE, CHLOROPLASTIC"/>
    <property type="match status" value="1"/>
</dbReference>
<dbReference type="HAMAP" id="MF_00061">
    <property type="entry name" value="IspE"/>
    <property type="match status" value="1"/>
</dbReference>
<dbReference type="Gene3D" id="3.30.230.10">
    <property type="match status" value="1"/>
</dbReference>
<dbReference type="GO" id="GO:0050515">
    <property type="term" value="F:4-(cytidine 5'-diphospho)-2-C-methyl-D-erythritol kinase activity"/>
    <property type="evidence" value="ECO:0007669"/>
    <property type="project" value="UniProtKB-UniRule"/>
</dbReference>
<comment type="function">
    <text evidence="9">Catalyzes the phosphorylation of the position 2 hydroxy group of 4-diphosphocytidyl-2C-methyl-D-erythritol.</text>
</comment>
<comment type="catalytic activity">
    <reaction evidence="9">
        <text>4-CDP-2-C-methyl-D-erythritol + ATP = 4-CDP-2-C-methyl-D-erythritol 2-phosphate + ADP + H(+)</text>
        <dbReference type="Rhea" id="RHEA:18437"/>
        <dbReference type="ChEBI" id="CHEBI:15378"/>
        <dbReference type="ChEBI" id="CHEBI:30616"/>
        <dbReference type="ChEBI" id="CHEBI:57823"/>
        <dbReference type="ChEBI" id="CHEBI:57919"/>
        <dbReference type="ChEBI" id="CHEBI:456216"/>
        <dbReference type="EC" id="2.7.1.148"/>
    </reaction>
</comment>
<keyword evidence="6 9" id="KW-0418">Kinase</keyword>
<name>A0A133PGS7_9FIRM</name>
<dbReference type="Pfam" id="PF08544">
    <property type="entry name" value="GHMP_kinases_C"/>
    <property type="match status" value="1"/>
</dbReference>
<dbReference type="PIRSF" id="PIRSF010376">
    <property type="entry name" value="IspE"/>
    <property type="match status" value="1"/>
</dbReference>
<evidence type="ECO:0000256" key="4">
    <source>
        <dbReference type="ARBA" id="ARBA00022679"/>
    </source>
</evidence>
<dbReference type="PANTHER" id="PTHR43527">
    <property type="entry name" value="4-DIPHOSPHOCYTIDYL-2-C-METHYL-D-ERYTHRITOL KINASE, CHLOROPLASTIC"/>
    <property type="match status" value="1"/>
</dbReference>
<keyword evidence="4 9" id="KW-0808">Transferase</keyword>
<evidence type="ECO:0000256" key="7">
    <source>
        <dbReference type="ARBA" id="ARBA00022840"/>
    </source>
</evidence>
<dbReference type="EC" id="2.7.1.148" evidence="2 9"/>
<dbReference type="GO" id="GO:0019288">
    <property type="term" value="P:isopentenyl diphosphate biosynthetic process, methylerythritol 4-phosphate pathway"/>
    <property type="evidence" value="ECO:0007669"/>
    <property type="project" value="UniProtKB-UniRule"/>
</dbReference>
<protein>
    <recommendedName>
        <fullName evidence="3 9">4-diphosphocytidyl-2-C-methyl-D-erythritol kinase</fullName>
        <shortName evidence="9">CMK</shortName>
        <ecNumber evidence="2 9">2.7.1.148</ecNumber>
    </recommendedName>
    <alternativeName>
        <fullName evidence="8 9">4-(cytidine-5'-diphospho)-2-C-methyl-D-erythritol kinase</fullName>
    </alternativeName>
</protein>
<dbReference type="AlphaFoldDB" id="A0A133PGS7"/>
<sequence length="281" mass="31941">MITKKAHAKLNLSLDVTGKRENGYHDIKTLMVMTDLYDEMKFSKSDKLEILGDFDFDMKENFIYKAYLALRDYVGKDLPFKVEIEKNIPMAGGLAGGTSNGAGTFYTLNDLYDLKIPKKDLIKLSSSLGADFTYMMTGGTKLASGIGEVLEEVRPIELDNVLVVNPGYGVSTKEVYESIKIEEKRIDFDDVLKALYDLDIKRLNKVLENKMEDVVFEKHRDLLEIKNKMREFNSASLMSGSGATIFGIFENKNDLEDAYRHFKKTYDKTFKLKVGEKFGSF</sequence>
<dbReference type="RefSeq" id="WP_060800733.1">
    <property type="nucleotide sequence ID" value="NZ_KQ957105.1"/>
</dbReference>
<dbReference type="InterPro" id="IPR014721">
    <property type="entry name" value="Ribsml_uS5_D2-typ_fold_subgr"/>
</dbReference>
<dbReference type="UniPathway" id="UPA00056">
    <property type="reaction ID" value="UER00094"/>
</dbReference>
<evidence type="ECO:0000259" key="10">
    <source>
        <dbReference type="Pfam" id="PF00288"/>
    </source>
</evidence>
<dbReference type="GO" id="GO:0005524">
    <property type="term" value="F:ATP binding"/>
    <property type="evidence" value="ECO:0007669"/>
    <property type="project" value="UniProtKB-UniRule"/>
</dbReference>
<feature type="domain" description="GHMP kinase N-terminal" evidence="10">
    <location>
        <begin position="61"/>
        <end position="137"/>
    </location>
</feature>
<dbReference type="InterPro" id="IPR036554">
    <property type="entry name" value="GHMP_kinase_C_sf"/>
</dbReference>
<evidence type="ECO:0000256" key="8">
    <source>
        <dbReference type="ARBA" id="ARBA00032554"/>
    </source>
</evidence>